<evidence type="ECO:0000313" key="3">
    <source>
        <dbReference type="Proteomes" id="UP000182658"/>
    </source>
</evidence>
<protein>
    <recommendedName>
        <fullName evidence="1">Prion-inhibition and propagation HeLo domain-containing protein</fullName>
    </recommendedName>
</protein>
<evidence type="ECO:0000259" key="1">
    <source>
        <dbReference type="Pfam" id="PF14479"/>
    </source>
</evidence>
<sequence length="580" mass="64384">MADPLGATLSIIGLAGTCIELLKYGYIALDRKDEVQSLRGQLDLQALLLRRWAENVFLVPANGTETARVIPKEYCDIIRANLERLAELFSVGGGLVRTYTGDLLPLTVLDPSPETLKRKGLFQWIDRHKVKRPSAIKWAIRDAARLARLLQHATSIRTALVELVPPDMERLKLQILIDTLSETTTRDAAAVMATAIAGLGEQSPADAPVMQTISASLLLRQQLPQWLSQLDAAKVSAKALFIQDAEFACGREHIPQDLARWMTRLSSPSHGLESEEVLVEWRLCEANEDPGQFEHDILMLSNLLSCMSNHPDTRLPRCHGYIKSRSAIGLRFGLVLGVLPLPSPQAAVGPSTSSQIQPQSAYTYTPLNECITAQPYPLPDLSLRIRIALQLSRSLFHLLSAGVLHKAIRSDSIMCRSHSSGSHLDSPDFIVCGFEFARLDMPGQISRHAHDRNDAADLYRHPKATSRMWETRGYKDKGYLAVYDIYGLGVVLAELGLWRDIYELFVKASKKDPGSWTDDRFPGLLKRRVGLELGGMAGGRYAGVVRWCLEVGDVSEGRTTAELLMEYEEKVVKPLMECCV</sequence>
<dbReference type="SUPFAM" id="SSF56112">
    <property type="entry name" value="Protein kinase-like (PK-like)"/>
    <property type="match status" value="1"/>
</dbReference>
<keyword evidence="3" id="KW-1185">Reference proteome</keyword>
<proteinExistence type="predicted"/>
<gene>
    <name evidence="2" type="ORF">CONLIGDRAFT_634905</name>
</gene>
<dbReference type="Pfam" id="PF14479">
    <property type="entry name" value="HeLo"/>
    <property type="match status" value="1"/>
</dbReference>
<dbReference type="PANTHER" id="PTHR37542:SF3">
    <property type="entry name" value="PRION-INHIBITION AND PROPAGATION HELO DOMAIN-CONTAINING PROTEIN"/>
    <property type="match status" value="1"/>
</dbReference>
<dbReference type="InterPro" id="IPR011009">
    <property type="entry name" value="Kinase-like_dom_sf"/>
</dbReference>
<dbReference type="OrthoDB" id="1911848at2759"/>
<dbReference type="STRING" id="1408157.A0A1J7JGD5"/>
<accession>A0A1J7JGD5</accession>
<dbReference type="Proteomes" id="UP000182658">
    <property type="component" value="Unassembled WGS sequence"/>
</dbReference>
<feature type="domain" description="Prion-inhibition and propagation HeLo" evidence="1">
    <location>
        <begin position="8"/>
        <end position="172"/>
    </location>
</feature>
<dbReference type="InParanoid" id="A0A1J7JGD5"/>
<dbReference type="Gene3D" id="1.10.510.10">
    <property type="entry name" value="Transferase(Phosphotransferase) domain 1"/>
    <property type="match status" value="1"/>
</dbReference>
<evidence type="ECO:0000313" key="2">
    <source>
        <dbReference type="EMBL" id="OIW26666.1"/>
    </source>
</evidence>
<name>A0A1J7JGD5_9PEZI</name>
<dbReference type="InterPro" id="IPR038305">
    <property type="entry name" value="HeLo_sf"/>
</dbReference>
<dbReference type="AlphaFoldDB" id="A0A1J7JGD5"/>
<dbReference type="InterPro" id="IPR029498">
    <property type="entry name" value="HeLo_dom"/>
</dbReference>
<dbReference type="EMBL" id="KV875100">
    <property type="protein sequence ID" value="OIW26666.1"/>
    <property type="molecule type" value="Genomic_DNA"/>
</dbReference>
<dbReference type="Gene3D" id="1.20.120.1020">
    <property type="entry name" value="Prion-inhibition and propagation, HeLo domain"/>
    <property type="match status" value="1"/>
</dbReference>
<reference evidence="2 3" key="1">
    <citation type="submission" date="2016-10" db="EMBL/GenBank/DDBJ databases">
        <title>Draft genome sequence of Coniochaeta ligniaria NRRL30616, a lignocellulolytic fungus for bioabatement of inhibitors in plant biomass hydrolysates.</title>
        <authorList>
            <consortium name="DOE Joint Genome Institute"/>
            <person name="Jimenez D.J."/>
            <person name="Hector R.E."/>
            <person name="Riley R."/>
            <person name="Sun H."/>
            <person name="Grigoriev I.V."/>
            <person name="Van Elsas J.D."/>
            <person name="Nichols N.N."/>
        </authorList>
    </citation>
    <scope>NUCLEOTIDE SEQUENCE [LARGE SCALE GENOMIC DNA]</scope>
    <source>
        <strain evidence="2 3">NRRL 30616</strain>
    </source>
</reference>
<organism evidence="2 3">
    <name type="scientific">Coniochaeta ligniaria NRRL 30616</name>
    <dbReference type="NCBI Taxonomy" id="1408157"/>
    <lineage>
        <taxon>Eukaryota</taxon>
        <taxon>Fungi</taxon>
        <taxon>Dikarya</taxon>
        <taxon>Ascomycota</taxon>
        <taxon>Pezizomycotina</taxon>
        <taxon>Sordariomycetes</taxon>
        <taxon>Sordariomycetidae</taxon>
        <taxon>Coniochaetales</taxon>
        <taxon>Coniochaetaceae</taxon>
        <taxon>Coniochaeta</taxon>
    </lineage>
</organism>
<dbReference type="PANTHER" id="PTHR37542">
    <property type="entry name" value="HELO DOMAIN-CONTAINING PROTEIN-RELATED"/>
    <property type="match status" value="1"/>
</dbReference>